<protein>
    <submittedName>
        <fullName evidence="1">Uncharacterized protein</fullName>
    </submittedName>
</protein>
<name>A0A1Y1S5D2_9MICR</name>
<reference evidence="1 2" key="1">
    <citation type="journal article" date="2017" name="Environ. Microbiol.">
        <title>Decay of the glycolytic pathway and adaptation to intranuclear parasitism within Enterocytozoonidae microsporidia.</title>
        <authorList>
            <person name="Wiredu Boakye D."/>
            <person name="Jaroenlak P."/>
            <person name="Prachumwat A."/>
            <person name="Williams T.A."/>
            <person name="Bateman K.S."/>
            <person name="Itsathitphaisarn O."/>
            <person name="Sritunyalucksana K."/>
            <person name="Paszkiewicz K.H."/>
            <person name="Moore K.A."/>
            <person name="Stentiford G.D."/>
            <person name="Williams B.A."/>
        </authorList>
    </citation>
    <scope>NUCLEOTIDE SEQUENCE [LARGE SCALE GENOMIC DNA]</scope>
    <source>
        <strain evidence="1 2">GB1</strain>
    </source>
</reference>
<evidence type="ECO:0000313" key="2">
    <source>
        <dbReference type="Proteomes" id="UP000192639"/>
    </source>
</evidence>
<dbReference type="Proteomes" id="UP000192639">
    <property type="component" value="Unassembled WGS sequence"/>
</dbReference>
<organism evidence="1 2">
    <name type="scientific">Enterospora canceri</name>
    <dbReference type="NCBI Taxonomy" id="1081671"/>
    <lineage>
        <taxon>Eukaryota</taxon>
        <taxon>Fungi</taxon>
        <taxon>Fungi incertae sedis</taxon>
        <taxon>Microsporidia</taxon>
        <taxon>Enterocytozoonidae</taxon>
        <taxon>Enterospora</taxon>
    </lineage>
</organism>
<dbReference type="VEuPathDB" id="MicrosporidiaDB:ECANGB1_1931"/>
<dbReference type="AlphaFoldDB" id="A0A1Y1S5D2"/>
<keyword evidence="2" id="KW-1185">Reference proteome</keyword>
<sequence length="197" mass="21909">MMLILIINLVLASLDQCTIFLNETEVESVGDLVSKSLTSNAPATLASSISGVLLNAGKYYSIKVIMKMETEPKELITPKQLSQRRLNKLLEKSILYDMRSAVAFYATGHLSETQFTDLDRKDVIQVVLEVDSNTGEIRVVPGGNQKNVLLLTVTLSISIRREIGCLEHSNHSLSYSPTTMESVKSRIVRCILDYFDP</sequence>
<evidence type="ECO:0000313" key="1">
    <source>
        <dbReference type="EMBL" id="ORD93611.1"/>
    </source>
</evidence>
<accession>A0A1Y1S5D2</accession>
<dbReference type="EMBL" id="LWDP01000062">
    <property type="protein sequence ID" value="ORD93611.1"/>
    <property type="molecule type" value="Genomic_DNA"/>
</dbReference>
<proteinExistence type="predicted"/>
<comment type="caution">
    <text evidence="1">The sequence shown here is derived from an EMBL/GenBank/DDBJ whole genome shotgun (WGS) entry which is preliminary data.</text>
</comment>
<gene>
    <name evidence="1" type="ORF">ECANGB1_1931</name>
</gene>